<gene>
    <name evidence="2" type="ORF">FLAG1_11985</name>
</gene>
<feature type="domain" description="Heterokaryon incompatibility" evidence="1">
    <location>
        <begin position="50"/>
        <end position="217"/>
    </location>
</feature>
<name>A0A0N1J256_FUSLA</name>
<dbReference type="EMBL" id="JXCE01001247">
    <property type="protein sequence ID" value="KPA35324.1"/>
    <property type="molecule type" value="Genomic_DNA"/>
</dbReference>
<reference evidence="2 3" key="1">
    <citation type="submission" date="2015-04" db="EMBL/GenBank/DDBJ databases">
        <title>The draft genome sequence of Fusarium langsethiae, a T-2/HT-2 mycotoxin producer.</title>
        <authorList>
            <person name="Lysoe E."/>
            <person name="Divon H.H."/>
            <person name="Terzi V."/>
            <person name="Orru L."/>
            <person name="Lamontanara A."/>
            <person name="Kolseth A.-K."/>
            <person name="Frandsen R.J."/>
            <person name="Nielsen K."/>
            <person name="Thrane U."/>
        </authorList>
    </citation>
    <scope>NUCLEOTIDE SEQUENCE [LARGE SCALE GENOMIC DNA]</scope>
    <source>
        <strain evidence="2 3">Fl201059</strain>
    </source>
</reference>
<dbReference type="Proteomes" id="UP000037904">
    <property type="component" value="Unassembled WGS sequence"/>
</dbReference>
<dbReference type="InterPro" id="IPR052895">
    <property type="entry name" value="HetReg/Transcr_Mod"/>
</dbReference>
<dbReference type="AlphaFoldDB" id="A0A0N1J256"/>
<dbReference type="PANTHER" id="PTHR24148:SF64">
    <property type="entry name" value="HETEROKARYON INCOMPATIBILITY DOMAIN-CONTAINING PROTEIN"/>
    <property type="match status" value="1"/>
</dbReference>
<keyword evidence="3" id="KW-1185">Reference proteome</keyword>
<evidence type="ECO:0000313" key="2">
    <source>
        <dbReference type="EMBL" id="KPA35324.1"/>
    </source>
</evidence>
<protein>
    <recommendedName>
        <fullName evidence="1">Heterokaryon incompatibility domain-containing protein</fullName>
    </recommendedName>
</protein>
<sequence>MPEHEFRYSYEELGTQTSLRIAELLPGNNDDPVQCHIHSASWSDLKIPEYEAISYVWGDPNVKTDIICHGKKLEVTQNLYNALVHFRQRDRPRYLWADAVCINQSHTSERNTQVKQMRKIYEKAKTVLVWLGPNTQENDAEIAINAICNIFKFLCQKLGISTDGLSARGNVYHEVVYQNRTLIPLPNEIGTVTQDMWKSLAWFYSHTYFTRVWVIQEINANQSRLVHCGNTTIEWDQVELVAGYIIMEPAFSKAYGFTDTKCWWAATATTERLRRPKNWLFMLYLASNFSSTDPRDMIYGLHGLMSITHGIEFLYPDYHKSAVEVYSDTVTAAFTDMQNTDVLLYAPGTDHPSWVPRWDRPMLFRNPFRFGKALPWKPSLDSKPIWSIDAQSMVLALRGVLVDSIKVSETYNESLFSNATMKLEERRTQLGHVWRRILENLRWSQPSKLYSRNELTAIATSLSFGLNEESDPGEERILMQNFVSYLRIVLDDQAYQQYIPPELSKEAEHADGYQFGKPVWDFNYPDSSIFITNEGLIGCCISTTDPGDIISIPFGSTYPFILRPQGERLLMRGYGFIYGIMRGERFQSPEQVFEIC</sequence>
<dbReference type="PANTHER" id="PTHR24148">
    <property type="entry name" value="ANKYRIN REPEAT DOMAIN-CONTAINING PROTEIN 39 HOMOLOG-RELATED"/>
    <property type="match status" value="1"/>
</dbReference>
<proteinExistence type="predicted"/>
<dbReference type="InterPro" id="IPR010730">
    <property type="entry name" value="HET"/>
</dbReference>
<evidence type="ECO:0000259" key="1">
    <source>
        <dbReference type="Pfam" id="PF06985"/>
    </source>
</evidence>
<accession>A0A0N1J256</accession>
<dbReference type="Pfam" id="PF06985">
    <property type="entry name" value="HET"/>
    <property type="match status" value="1"/>
</dbReference>
<evidence type="ECO:0000313" key="3">
    <source>
        <dbReference type="Proteomes" id="UP000037904"/>
    </source>
</evidence>
<comment type="caution">
    <text evidence="2">The sequence shown here is derived from an EMBL/GenBank/DDBJ whole genome shotgun (WGS) entry which is preliminary data.</text>
</comment>
<organism evidence="2 3">
    <name type="scientific">Fusarium langsethiae</name>
    <dbReference type="NCBI Taxonomy" id="179993"/>
    <lineage>
        <taxon>Eukaryota</taxon>
        <taxon>Fungi</taxon>
        <taxon>Dikarya</taxon>
        <taxon>Ascomycota</taxon>
        <taxon>Pezizomycotina</taxon>
        <taxon>Sordariomycetes</taxon>
        <taxon>Hypocreomycetidae</taxon>
        <taxon>Hypocreales</taxon>
        <taxon>Nectriaceae</taxon>
        <taxon>Fusarium</taxon>
    </lineage>
</organism>